<feature type="compositionally biased region" description="Polar residues" evidence="6">
    <location>
        <begin position="1"/>
        <end position="20"/>
    </location>
</feature>
<protein>
    <recommendedName>
        <fullName evidence="7">Protein kinase domain-containing protein</fullName>
    </recommendedName>
</protein>
<gene>
    <name evidence="8" type="ORF">BG015_009210</name>
</gene>
<keyword evidence="3" id="KW-0547">Nucleotide-binding</keyword>
<evidence type="ECO:0000313" key="8">
    <source>
        <dbReference type="EMBL" id="KAF9149022.1"/>
    </source>
</evidence>
<feature type="domain" description="Protein kinase" evidence="7">
    <location>
        <begin position="83"/>
        <end position="315"/>
    </location>
</feature>
<proteinExistence type="predicted"/>
<feature type="region of interest" description="Disordered" evidence="6">
    <location>
        <begin position="1"/>
        <end position="71"/>
    </location>
</feature>
<name>A0A9P5RVT4_9FUNG</name>
<dbReference type="GO" id="GO:0004674">
    <property type="term" value="F:protein serine/threonine kinase activity"/>
    <property type="evidence" value="ECO:0007669"/>
    <property type="project" value="UniProtKB-KW"/>
</dbReference>
<evidence type="ECO:0000256" key="6">
    <source>
        <dbReference type="SAM" id="MobiDB-lite"/>
    </source>
</evidence>
<keyword evidence="4" id="KW-0418">Kinase</keyword>
<dbReference type="InterPro" id="IPR000719">
    <property type="entry name" value="Prot_kinase_dom"/>
</dbReference>
<dbReference type="GO" id="GO:0005524">
    <property type="term" value="F:ATP binding"/>
    <property type="evidence" value="ECO:0007669"/>
    <property type="project" value="UniProtKB-KW"/>
</dbReference>
<evidence type="ECO:0000313" key="9">
    <source>
        <dbReference type="Proteomes" id="UP000748756"/>
    </source>
</evidence>
<dbReference type="SUPFAM" id="SSF56112">
    <property type="entry name" value="Protein kinase-like (PK-like)"/>
    <property type="match status" value="1"/>
</dbReference>
<dbReference type="CDD" id="cd00180">
    <property type="entry name" value="PKc"/>
    <property type="match status" value="1"/>
</dbReference>
<evidence type="ECO:0000256" key="3">
    <source>
        <dbReference type="ARBA" id="ARBA00022741"/>
    </source>
</evidence>
<dbReference type="EMBL" id="JAAAUQ010000584">
    <property type="protein sequence ID" value="KAF9149022.1"/>
    <property type="molecule type" value="Genomic_DNA"/>
</dbReference>
<accession>A0A9P5RVT4</accession>
<evidence type="ECO:0000256" key="5">
    <source>
        <dbReference type="ARBA" id="ARBA00022840"/>
    </source>
</evidence>
<sequence length="397" mass="43372">MSPSIHNNEQPSLQHEQQGHLSPKTTETTPPTKERALGASAEESQLSPPAVKQNARGKAKTTRTQDPSIEVAPLPTAVPAKVAPGYVVPYKGGYGSALEVRKERKPFALKVCDADDPNKKESYDREAKALRRTNSCHIIKLHASFQERGHLCLVLELANKSLENVLRQTKRLPLDDAKHYARGIIAGLDYLHQKAIVHRDIKPNNILLCGVNSREVKLADFGLALWLGGKRKTIQGACGTDDYQAPEMSGSTPYTTQVDVYSFGVTVYRMVTGSLPKGRLARIQGITAKSFFEQALHKNPDVRFDTQQAMAHAFLKAGQKGGEQGADDNAGSSLSKRPSEVVLEEREQKRACQVTQNSTSQDKDLQTALRASTLPTTTALKLTAPIGRESCSLSLKS</sequence>
<evidence type="ECO:0000256" key="4">
    <source>
        <dbReference type="ARBA" id="ARBA00022777"/>
    </source>
</evidence>
<keyword evidence="1" id="KW-0723">Serine/threonine-protein kinase</keyword>
<dbReference type="InterPro" id="IPR011009">
    <property type="entry name" value="Kinase-like_dom_sf"/>
</dbReference>
<keyword evidence="2" id="KW-0808">Transferase</keyword>
<dbReference type="PROSITE" id="PS50011">
    <property type="entry name" value="PROTEIN_KINASE_DOM"/>
    <property type="match status" value="1"/>
</dbReference>
<dbReference type="InterPro" id="IPR008271">
    <property type="entry name" value="Ser/Thr_kinase_AS"/>
</dbReference>
<keyword evidence="5" id="KW-0067">ATP-binding</keyword>
<dbReference type="Pfam" id="PF00069">
    <property type="entry name" value="Pkinase"/>
    <property type="match status" value="1"/>
</dbReference>
<evidence type="ECO:0000256" key="2">
    <source>
        <dbReference type="ARBA" id="ARBA00022679"/>
    </source>
</evidence>
<dbReference type="AlphaFoldDB" id="A0A9P5RVT4"/>
<dbReference type="SMART" id="SM00220">
    <property type="entry name" value="S_TKc"/>
    <property type="match status" value="1"/>
</dbReference>
<comment type="caution">
    <text evidence="8">The sequence shown here is derived from an EMBL/GenBank/DDBJ whole genome shotgun (WGS) entry which is preliminary data.</text>
</comment>
<evidence type="ECO:0000259" key="7">
    <source>
        <dbReference type="PROSITE" id="PS50011"/>
    </source>
</evidence>
<dbReference type="PANTHER" id="PTHR24351">
    <property type="entry name" value="RIBOSOMAL PROTEIN S6 KINASE"/>
    <property type="match status" value="1"/>
</dbReference>
<dbReference type="PROSITE" id="PS00108">
    <property type="entry name" value="PROTEIN_KINASE_ST"/>
    <property type="match status" value="1"/>
</dbReference>
<dbReference type="OrthoDB" id="412517at2759"/>
<evidence type="ECO:0000256" key="1">
    <source>
        <dbReference type="ARBA" id="ARBA00022527"/>
    </source>
</evidence>
<feature type="compositionally biased region" description="Basic and acidic residues" evidence="6">
    <location>
        <begin position="337"/>
        <end position="350"/>
    </location>
</feature>
<organism evidence="8 9">
    <name type="scientific">Linnemannia schmuckeri</name>
    <dbReference type="NCBI Taxonomy" id="64567"/>
    <lineage>
        <taxon>Eukaryota</taxon>
        <taxon>Fungi</taxon>
        <taxon>Fungi incertae sedis</taxon>
        <taxon>Mucoromycota</taxon>
        <taxon>Mortierellomycotina</taxon>
        <taxon>Mortierellomycetes</taxon>
        <taxon>Mortierellales</taxon>
        <taxon>Mortierellaceae</taxon>
        <taxon>Linnemannia</taxon>
    </lineage>
</organism>
<reference evidence="8" key="1">
    <citation type="journal article" date="2020" name="Fungal Divers.">
        <title>Resolving the Mortierellaceae phylogeny through synthesis of multi-gene phylogenetics and phylogenomics.</title>
        <authorList>
            <person name="Vandepol N."/>
            <person name="Liber J."/>
            <person name="Desiro A."/>
            <person name="Na H."/>
            <person name="Kennedy M."/>
            <person name="Barry K."/>
            <person name="Grigoriev I.V."/>
            <person name="Miller A.N."/>
            <person name="O'Donnell K."/>
            <person name="Stajich J.E."/>
            <person name="Bonito G."/>
        </authorList>
    </citation>
    <scope>NUCLEOTIDE SEQUENCE</scope>
    <source>
        <strain evidence="8">NRRL 6426</strain>
    </source>
</reference>
<keyword evidence="9" id="KW-1185">Reference proteome</keyword>
<dbReference type="Proteomes" id="UP000748756">
    <property type="component" value="Unassembled WGS sequence"/>
</dbReference>
<feature type="region of interest" description="Disordered" evidence="6">
    <location>
        <begin position="318"/>
        <end position="370"/>
    </location>
</feature>
<dbReference type="Gene3D" id="1.10.510.10">
    <property type="entry name" value="Transferase(Phosphotransferase) domain 1"/>
    <property type="match status" value="1"/>
</dbReference>